<dbReference type="EMBL" id="JAVRBK010000008">
    <property type="protein sequence ID" value="KAK5640221.1"/>
    <property type="molecule type" value="Genomic_DNA"/>
</dbReference>
<feature type="chain" id="PRO_5042946309" evidence="2">
    <location>
        <begin position="19"/>
        <end position="138"/>
    </location>
</feature>
<proteinExistence type="predicted"/>
<reference evidence="3 4" key="1">
    <citation type="journal article" date="2024" name="Insects">
        <title>An Improved Chromosome-Level Genome Assembly of the Firefly Pyrocoelia pectoralis.</title>
        <authorList>
            <person name="Fu X."/>
            <person name="Meyer-Rochow V.B."/>
            <person name="Ballantyne L."/>
            <person name="Zhu X."/>
        </authorList>
    </citation>
    <scope>NUCLEOTIDE SEQUENCE [LARGE SCALE GENOMIC DNA]</scope>
    <source>
        <strain evidence="3">XCY_ONT2</strain>
    </source>
</reference>
<evidence type="ECO:0000256" key="1">
    <source>
        <dbReference type="ARBA" id="ARBA00022729"/>
    </source>
</evidence>
<dbReference type="SMART" id="SM00708">
    <property type="entry name" value="PhBP"/>
    <property type="match status" value="1"/>
</dbReference>
<protein>
    <submittedName>
        <fullName evidence="3">Uncharacterized protein</fullName>
    </submittedName>
</protein>
<evidence type="ECO:0000256" key="2">
    <source>
        <dbReference type="SAM" id="SignalP"/>
    </source>
</evidence>
<feature type="signal peptide" evidence="2">
    <location>
        <begin position="1"/>
        <end position="18"/>
    </location>
</feature>
<keyword evidence="1 2" id="KW-0732">Signal</keyword>
<dbReference type="Gene3D" id="1.10.238.20">
    <property type="entry name" value="Pheromone/general odorant binding protein domain"/>
    <property type="match status" value="1"/>
</dbReference>
<evidence type="ECO:0000313" key="3">
    <source>
        <dbReference type="EMBL" id="KAK5640221.1"/>
    </source>
</evidence>
<dbReference type="GO" id="GO:0005549">
    <property type="term" value="F:odorant binding"/>
    <property type="evidence" value="ECO:0007669"/>
    <property type="project" value="InterPro"/>
</dbReference>
<dbReference type="SUPFAM" id="SSF47565">
    <property type="entry name" value="Insect pheromone/odorant-binding proteins"/>
    <property type="match status" value="1"/>
</dbReference>
<organism evidence="3 4">
    <name type="scientific">Pyrocoelia pectoralis</name>
    <dbReference type="NCBI Taxonomy" id="417401"/>
    <lineage>
        <taxon>Eukaryota</taxon>
        <taxon>Metazoa</taxon>
        <taxon>Ecdysozoa</taxon>
        <taxon>Arthropoda</taxon>
        <taxon>Hexapoda</taxon>
        <taxon>Insecta</taxon>
        <taxon>Pterygota</taxon>
        <taxon>Neoptera</taxon>
        <taxon>Endopterygota</taxon>
        <taxon>Coleoptera</taxon>
        <taxon>Polyphaga</taxon>
        <taxon>Elateriformia</taxon>
        <taxon>Elateroidea</taxon>
        <taxon>Lampyridae</taxon>
        <taxon>Lampyrinae</taxon>
        <taxon>Pyrocoelia</taxon>
    </lineage>
</organism>
<comment type="caution">
    <text evidence="3">The sequence shown here is derived from an EMBL/GenBank/DDBJ whole genome shotgun (WGS) entry which is preliminary data.</text>
</comment>
<keyword evidence="4" id="KW-1185">Reference proteome</keyword>
<sequence>MSWKILFVIAVIFPAVFAFSSNKSTREIFDQWKKRTQEEHPECLKSTGAKIEDVNQFWDDYKMPNDESFKCYLQCVFSSFRLSNADGTINKEEFVQDVDKASNDMVDACNERLKRPSEKCDLLYELVDCLLHYKHIFV</sequence>
<dbReference type="Pfam" id="PF01395">
    <property type="entry name" value="PBP_GOBP"/>
    <property type="match status" value="1"/>
</dbReference>
<name>A0AAN7ZH44_9COLE</name>
<gene>
    <name evidence="3" type="ORF">RI129_011032</name>
</gene>
<evidence type="ECO:0000313" key="4">
    <source>
        <dbReference type="Proteomes" id="UP001329430"/>
    </source>
</evidence>
<dbReference type="PANTHER" id="PTHR11857">
    <property type="entry name" value="ODORANT BINDING PROTEIN-RELATED"/>
    <property type="match status" value="1"/>
</dbReference>
<dbReference type="GO" id="GO:0007608">
    <property type="term" value="P:sensory perception of smell"/>
    <property type="evidence" value="ECO:0007669"/>
    <property type="project" value="TreeGrafter"/>
</dbReference>
<dbReference type="AlphaFoldDB" id="A0AAN7ZH44"/>
<dbReference type="Proteomes" id="UP001329430">
    <property type="component" value="Chromosome 8"/>
</dbReference>
<dbReference type="InterPro" id="IPR006170">
    <property type="entry name" value="PBP/GOBP"/>
</dbReference>
<dbReference type="CDD" id="cd23992">
    <property type="entry name" value="PBP_GOBP"/>
    <property type="match status" value="1"/>
</dbReference>
<dbReference type="GO" id="GO:0005615">
    <property type="term" value="C:extracellular space"/>
    <property type="evidence" value="ECO:0007669"/>
    <property type="project" value="TreeGrafter"/>
</dbReference>
<dbReference type="InterPro" id="IPR036728">
    <property type="entry name" value="PBP_GOBP_sf"/>
</dbReference>
<accession>A0AAN7ZH44</accession>